<feature type="domain" description="HTH cro/C1-type" evidence="2">
    <location>
        <begin position="19"/>
        <end position="73"/>
    </location>
</feature>
<dbReference type="InterPro" id="IPR010982">
    <property type="entry name" value="Lambda_DNA-bd_dom_sf"/>
</dbReference>
<gene>
    <name evidence="3" type="ORF">BBV17_10560</name>
</gene>
<dbReference type="PROSITE" id="PS50943">
    <property type="entry name" value="HTH_CROC1"/>
    <property type="match status" value="1"/>
</dbReference>
<dbReference type="EMBL" id="MBRJ01000008">
    <property type="protein sequence ID" value="OHX49932.1"/>
    <property type="molecule type" value="Genomic_DNA"/>
</dbReference>
<dbReference type="InterPro" id="IPR001387">
    <property type="entry name" value="Cro/C1-type_HTH"/>
</dbReference>
<evidence type="ECO:0000256" key="1">
    <source>
        <dbReference type="ARBA" id="ARBA00023125"/>
    </source>
</evidence>
<dbReference type="InterPro" id="IPR013096">
    <property type="entry name" value="Cupin_2"/>
</dbReference>
<proteinExistence type="predicted"/>
<dbReference type="PANTHER" id="PTHR46797:SF19">
    <property type="entry name" value="BLL2473 PROTEIN"/>
    <property type="match status" value="1"/>
</dbReference>
<evidence type="ECO:0000313" key="3">
    <source>
        <dbReference type="EMBL" id="OHX49932.1"/>
    </source>
</evidence>
<dbReference type="InterPro" id="IPR014710">
    <property type="entry name" value="RmlC-like_jellyroll"/>
</dbReference>
<dbReference type="SMART" id="SM00530">
    <property type="entry name" value="HTH_XRE"/>
    <property type="match status" value="1"/>
</dbReference>
<dbReference type="Pfam" id="PF01381">
    <property type="entry name" value="HTH_3"/>
    <property type="match status" value="1"/>
</dbReference>
<sequence length="196" mass="22342">MINDINQSELPVEIIGGKIRSKRKTLQLTVDEVAERIGLSQSMVSQIERGKAKPSLDTLWKLSILFDVPLSFFFEGIEKQSVIVSRREEQEILKMRHKNVQYRVLAPLTGRKIEFFEITVDPDKGEELQLYPHKGEEGGMVIKGELEVIIGTQRYLLKQGDSIYFDSTNPHAFRNPGDSQTVAIWTGTPWEPINKS</sequence>
<protein>
    <recommendedName>
        <fullName evidence="2">HTH cro/C1-type domain-containing protein</fullName>
    </recommendedName>
</protein>
<accession>A0ABX3CWV3</accession>
<dbReference type="Gene3D" id="1.10.260.40">
    <property type="entry name" value="lambda repressor-like DNA-binding domains"/>
    <property type="match status" value="1"/>
</dbReference>
<dbReference type="CDD" id="cd00093">
    <property type="entry name" value="HTH_XRE"/>
    <property type="match status" value="1"/>
</dbReference>
<name>A0ABX3CWV3_9BACI</name>
<organism evidence="3 4">
    <name type="scientific">Cytobacillus oceanisediminis</name>
    <dbReference type="NCBI Taxonomy" id="665099"/>
    <lineage>
        <taxon>Bacteria</taxon>
        <taxon>Bacillati</taxon>
        <taxon>Bacillota</taxon>
        <taxon>Bacilli</taxon>
        <taxon>Bacillales</taxon>
        <taxon>Bacillaceae</taxon>
        <taxon>Cytobacillus</taxon>
    </lineage>
</organism>
<evidence type="ECO:0000313" key="4">
    <source>
        <dbReference type="Proteomes" id="UP000180194"/>
    </source>
</evidence>
<evidence type="ECO:0000259" key="2">
    <source>
        <dbReference type="PROSITE" id="PS50943"/>
    </source>
</evidence>
<comment type="caution">
    <text evidence="3">The sequence shown here is derived from an EMBL/GenBank/DDBJ whole genome shotgun (WGS) entry which is preliminary data.</text>
</comment>
<reference evidence="3 4" key="1">
    <citation type="submission" date="2016-07" db="EMBL/GenBank/DDBJ databases">
        <title>Bacillus oceanisediminis whole genome.</title>
        <authorList>
            <person name="Pal Y."/>
            <person name="Verma A."/>
            <person name="Mual P."/>
            <person name="Srinivasan K."/>
        </authorList>
    </citation>
    <scope>NUCLEOTIDE SEQUENCE [LARGE SCALE GENOMIC DNA]</scope>
    <source>
        <strain evidence="3 4">Bhandara28</strain>
    </source>
</reference>
<dbReference type="Pfam" id="PF07883">
    <property type="entry name" value="Cupin_2"/>
    <property type="match status" value="1"/>
</dbReference>
<keyword evidence="4" id="KW-1185">Reference proteome</keyword>
<dbReference type="CDD" id="cd02209">
    <property type="entry name" value="cupin_XRE_C"/>
    <property type="match status" value="1"/>
</dbReference>
<keyword evidence="1" id="KW-0238">DNA-binding</keyword>
<dbReference type="InterPro" id="IPR050807">
    <property type="entry name" value="TransReg_Diox_bact_type"/>
</dbReference>
<dbReference type="Proteomes" id="UP000180194">
    <property type="component" value="Unassembled WGS sequence"/>
</dbReference>
<dbReference type="PANTHER" id="PTHR46797">
    <property type="entry name" value="HTH-TYPE TRANSCRIPTIONAL REGULATOR"/>
    <property type="match status" value="1"/>
</dbReference>
<dbReference type="Gene3D" id="2.60.120.10">
    <property type="entry name" value="Jelly Rolls"/>
    <property type="match status" value="1"/>
</dbReference>
<dbReference type="SUPFAM" id="SSF51182">
    <property type="entry name" value="RmlC-like cupins"/>
    <property type="match status" value="1"/>
</dbReference>
<dbReference type="InterPro" id="IPR011051">
    <property type="entry name" value="RmlC_Cupin_sf"/>
</dbReference>
<dbReference type="SUPFAM" id="SSF47413">
    <property type="entry name" value="lambda repressor-like DNA-binding domains"/>
    <property type="match status" value="1"/>
</dbReference>
<dbReference type="RefSeq" id="WP_009332084.1">
    <property type="nucleotide sequence ID" value="NZ_CP062790.1"/>
</dbReference>